<comment type="caution">
    <text evidence="2">The sequence shown here is derived from an EMBL/GenBank/DDBJ whole genome shotgun (WGS) entry which is preliminary data.</text>
</comment>
<evidence type="ECO:0000256" key="1">
    <source>
        <dbReference type="SAM" id="MobiDB-lite"/>
    </source>
</evidence>
<evidence type="ECO:0000313" key="3">
    <source>
        <dbReference type="Proteomes" id="UP000663889"/>
    </source>
</evidence>
<sequence length="69" mass="8064">HTPRRSIGETFYSPEESIGDENEIGDLQQKSWHPSVQHEIDQVKSSTNKQDQTISNFPNQQQKQKNKRK</sequence>
<evidence type="ECO:0000313" key="2">
    <source>
        <dbReference type="EMBL" id="CAF1587004.1"/>
    </source>
</evidence>
<proteinExistence type="predicted"/>
<feature type="non-terminal residue" evidence="2">
    <location>
        <position position="1"/>
    </location>
</feature>
<reference evidence="2" key="1">
    <citation type="submission" date="2021-02" db="EMBL/GenBank/DDBJ databases">
        <authorList>
            <person name="Nowell W R."/>
        </authorList>
    </citation>
    <scope>NUCLEOTIDE SEQUENCE</scope>
</reference>
<dbReference type="EMBL" id="CAJNOU010021112">
    <property type="protein sequence ID" value="CAF1587004.1"/>
    <property type="molecule type" value="Genomic_DNA"/>
</dbReference>
<protein>
    <submittedName>
        <fullName evidence="2">Uncharacterized protein</fullName>
    </submittedName>
</protein>
<dbReference type="AlphaFoldDB" id="A0A815ZM52"/>
<feature type="compositionally biased region" description="Polar residues" evidence="1">
    <location>
        <begin position="43"/>
        <end position="58"/>
    </location>
</feature>
<organism evidence="2 3">
    <name type="scientific">Rotaria sordida</name>
    <dbReference type="NCBI Taxonomy" id="392033"/>
    <lineage>
        <taxon>Eukaryota</taxon>
        <taxon>Metazoa</taxon>
        <taxon>Spiralia</taxon>
        <taxon>Gnathifera</taxon>
        <taxon>Rotifera</taxon>
        <taxon>Eurotatoria</taxon>
        <taxon>Bdelloidea</taxon>
        <taxon>Philodinida</taxon>
        <taxon>Philodinidae</taxon>
        <taxon>Rotaria</taxon>
    </lineage>
</organism>
<name>A0A815ZM52_9BILA</name>
<accession>A0A815ZM52</accession>
<dbReference type="Proteomes" id="UP000663889">
    <property type="component" value="Unassembled WGS sequence"/>
</dbReference>
<gene>
    <name evidence="2" type="ORF">SEV965_LOCUS40025</name>
</gene>
<feature type="region of interest" description="Disordered" evidence="1">
    <location>
        <begin position="1"/>
        <end position="69"/>
    </location>
</feature>